<name>A0ABQ6MX65_9STRA</name>
<protein>
    <submittedName>
        <fullName evidence="6">Uncharacterized protein</fullName>
    </submittedName>
</protein>
<feature type="transmembrane region" description="Helical" evidence="4">
    <location>
        <begin position="215"/>
        <end position="235"/>
    </location>
</feature>
<evidence type="ECO:0000256" key="3">
    <source>
        <dbReference type="PROSITE-ProRule" id="PRU00339"/>
    </source>
</evidence>
<dbReference type="InterPro" id="IPR052346">
    <property type="entry name" value="O-mannosyl-transferase_TMTC"/>
</dbReference>
<keyword evidence="5" id="KW-0732">Signal</keyword>
<organism evidence="6 7">
    <name type="scientific">Tetraparma gracilis</name>
    <dbReference type="NCBI Taxonomy" id="2962635"/>
    <lineage>
        <taxon>Eukaryota</taxon>
        <taxon>Sar</taxon>
        <taxon>Stramenopiles</taxon>
        <taxon>Ochrophyta</taxon>
        <taxon>Bolidophyceae</taxon>
        <taxon>Parmales</taxon>
        <taxon>Triparmaceae</taxon>
        <taxon>Tetraparma</taxon>
    </lineage>
</organism>
<evidence type="ECO:0000256" key="1">
    <source>
        <dbReference type="ARBA" id="ARBA00022737"/>
    </source>
</evidence>
<feature type="repeat" description="TPR" evidence="3">
    <location>
        <begin position="286"/>
        <end position="319"/>
    </location>
</feature>
<gene>
    <name evidence="6" type="ORF">TeGR_g3815</name>
</gene>
<keyword evidence="2 3" id="KW-0802">TPR repeat</keyword>
<keyword evidence="1" id="KW-0677">Repeat</keyword>
<sequence length="959" mass="104698">MLVPLSLLPHLPLLPAVCCPYDDFYALNLNKDVGPAPSLALVRDIFSSDFWGTPLSSPATHCSYRPLAVLSYALLHRFSPLPPSEGGGFSEGPLPLPWRLLPLVAHGLSALLVSSLSSSLLLLHARLTRSHPLPPSVSAPTSFLAGLLFAWHPVHVDALGQVVGQAEVFSALLSLLAANHLLPFIPALLFSLLTFLPSSHLLLRVGFTLAERVLYLPSAGFCICVSFLLSPPLLLSLRRPSSVPRPLALLLLLLLLLFSRSHFRCLDYATPCSLFLSGTRACPDNEKMWAELGRLEMSSGELQPGLKYFDRALELNPRYVEAAMNRGIMLANKSLLDEADEAFTSILQLLEDESLATQYGSESRVVNKVSGISMKKSYKAGALSWRGQIRYLAGDFPGAIVWWLQTDAAVGNFANVRYAIANAHRELGSGDGEAEWLGKFLESEPGHEEAKARLAAFPPTPPTAPSAIMVEVDGQAVPITYDDGDDHAIAAARFCKSRSSKISDPQCFVLYTDVLQGPPVEHVEYGKPCLLDVPASVGRACVYWNDRPAPQFCGALPFAALEIGVARKRGPQLFYVVADDASDSIIFAKFVVIDEPAIEIQNYSAQTNPNDGNELEIEGTLTARGFGSLNPDEENEACFLLLGPNGSFLFCSPVGHAGGEQTLSLAGSTPLEALQSPNLEGQELHIVAVLKEALTQRLVAHTAFRPIPYRLPPSEPLPYPSFTVADEWGLFSQNGEDGVLDKIFGRIGASLKYYVEFGVENGSECNARYLREVRGWNGLVMDGGDHLEEFGGVKKEFITAENIVALFMKYDVPVGTSPDLLSVDIDFNDFWVLKTILEAGYRFRVVAVEVNSHVGPREAKVVKYDAEGSWDAESDYSGASVLAMAKLLEAGYGYKLVYCESHGVNCFFVRGDLWGEGLEGESLEAKVERMYRPPNYFGQGCDGGACRRHDEEREWLIVQ</sequence>
<keyword evidence="4" id="KW-1133">Transmembrane helix</keyword>
<evidence type="ECO:0000313" key="6">
    <source>
        <dbReference type="EMBL" id="GMI34935.1"/>
    </source>
</evidence>
<proteinExistence type="predicted"/>
<comment type="caution">
    <text evidence="6">The sequence shown here is derived from an EMBL/GenBank/DDBJ whole genome shotgun (WGS) entry which is preliminary data.</text>
</comment>
<feature type="transmembrane region" description="Helical" evidence="4">
    <location>
        <begin position="184"/>
        <end position="203"/>
    </location>
</feature>
<evidence type="ECO:0000256" key="4">
    <source>
        <dbReference type="SAM" id="Phobius"/>
    </source>
</evidence>
<evidence type="ECO:0000256" key="2">
    <source>
        <dbReference type="ARBA" id="ARBA00022803"/>
    </source>
</evidence>
<dbReference type="SUPFAM" id="SSF48452">
    <property type="entry name" value="TPR-like"/>
    <property type="match status" value="1"/>
</dbReference>
<keyword evidence="7" id="KW-1185">Reference proteome</keyword>
<dbReference type="Gene3D" id="1.25.40.10">
    <property type="entry name" value="Tetratricopeptide repeat domain"/>
    <property type="match status" value="1"/>
</dbReference>
<dbReference type="EMBL" id="BRYB01000664">
    <property type="protein sequence ID" value="GMI34935.1"/>
    <property type="molecule type" value="Genomic_DNA"/>
</dbReference>
<feature type="chain" id="PRO_5046187645" evidence="5">
    <location>
        <begin position="19"/>
        <end position="959"/>
    </location>
</feature>
<evidence type="ECO:0000256" key="5">
    <source>
        <dbReference type="SAM" id="SignalP"/>
    </source>
</evidence>
<dbReference type="SMART" id="SM00028">
    <property type="entry name" value="TPR"/>
    <property type="match status" value="2"/>
</dbReference>
<feature type="signal peptide" evidence="5">
    <location>
        <begin position="1"/>
        <end position="18"/>
    </location>
</feature>
<dbReference type="InterPro" id="IPR019734">
    <property type="entry name" value="TPR_rpt"/>
</dbReference>
<keyword evidence="4" id="KW-0472">Membrane</keyword>
<dbReference type="PANTHER" id="PTHR44227">
    <property type="match status" value="1"/>
</dbReference>
<accession>A0ABQ6MX65</accession>
<dbReference type="PANTHER" id="PTHR44227:SF3">
    <property type="entry name" value="PROTEIN O-MANNOSYL-TRANSFERASE TMTC4"/>
    <property type="match status" value="1"/>
</dbReference>
<dbReference type="InterPro" id="IPR011990">
    <property type="entry name" value="TPR-like_helical_dom_sf"/>
</dbReference>
<dbReference type="Proteomes" id="UP001165060">
    <property type="component" value="Unassembled WGS sequence"/>
</dbReference>
<dbReference type="PROSITE" id="PS50005">
    <property type="entry name" value="TPR"/>
    <property type="match status" value="1"/>
</dbReference>
<reference evidence="6 7" key="1">
    <citation type="journal article" date="2023" name="Commun. Biol.">
        <title>Genome analysis of Parmales, the sister group of diatoms, reveals the evolutionary specialization of diatoms from phago-mixotrophs to photoautotrophs.</title>
        <authorList>
            <person name="Ban H."/>
            <person name="Sato S."/>
            <person name="Yoshikawa S."/>
            <person name="Yamada K."/>
            <person name="Nakamura Y."/>
            <person name="Ichinomiya M."/>
            <person name="Sato N."/>
            <person name="Blanc-Mathieu R."/>
            <person name="Endo H."/>
            <person name="Kuwata A."/>
            <person name="Ogata H."/>
        </authorList>
    </citation>
    <scope>NUCLEOTIDE SEQUENCE [LARGE SCALE GENOMIC DNA]</scope>
</reference>
<keyword evidence="4" id="KW-0812">Transmembrane</keyword>
<evidence type="ECO:0000313" key="7">
    <source>
        <dbReference type="Proteomes" id="UP001165060"/>
    </source>
</evidence>